<sequence length="161" mass="18863">MIYESLGLPCIEFVADDNDADDYRVPSYFQRLFTLYSKYTKMFCTYHSLTIEISSPARLSRNSNLLSEEKKTQTAREKESYRQWCRNTTMTNFIENIRDGKVSLRIAVSGNEVANRRTRGEKERRAKKSLEESEVKVSKLTRLASTVKFLLCIFRFEWSPS</sequence>
<proteinExistence type="predicted"/>
<dbReference type="EMBL" id="GL888292">
    <property type="protein sequence ID" value="EGI63138.1"/>
    <property type="molecule type" value="Genomic_DNA"/>
</dbReference>
<evidence type="ECO:0000313" key="2">
    <source>
        <dbReference type="Proteomes" id="UP000007755"/>
    </source>
</evidence>
<accession>F4WRY1</accession>
<dbReference type="Proteomes" id="UP000007755">
    <property type="component" value="Unassembled WGS sequence"/>
</dbReference>
<keyword evidence="2" id="KW-1185">Reference proteome</keyword>
<name>F4WRY1_ACREC</name>
<dbReference type="AlphaFoldDB" id="F4WRY1"/>
<evidence type="ECO:0000313" key="1">
    <source>
        <dbReference type="EMBL" id="EGI63138.1"/>
    </source>
</evidence>
<reference evidence="1" key="1">
    <citation type="submission" date="2011-02" db="EMBL/GenBank/DDBJ databases">
        <title>The genome of the leaf-cutting ant Acromyrmex echinatior suggests key adaptations to social evolution and fungus farming.</title>
        <authorList>
            <person name="Nygaard S."/>
            <person name="Zhang G."/>
        </authorList>
    </citation>
    <scope>NUCLEOTIDE SEQUENCE</scope>
</reference>
<gene>
    <name evidence="1" type="ORF">G5I_08586</name>
</gene>
<dbReference type="InParanoid" id="F4WRY1"/>
<organism evidence="2">
    <name type="scientific">Acromyrmex echinatior</name>
    <name type="common">Panamanian leafcutter ant</name>
    <name type="synonym">Acromyrmex octospinosus echinatior</name>
    <dbReference type="NCBI Taxonomy" id="103372"/>
    <lineage>
        <taxon>Eukaryota</taxon>
        <taxon>Metazoa</taxon>
        <taxon>Ecdysozoa</taxon>
        <taxon>Arthropoda</taxon>
        <taxon>Hexapoda</taxon>
        <taxon>Insecta</taxon>
        <taxon>Pterygota</taxon>
        <taxon>Neoptera</taxon>
        <taxon>Endopterygota</taxon>
        <taxon>Hymenoptera</taxon>
        <taxon>Apocrita</taxon>
        <taxon>Aculeata</taxon>
        <taxon>Formicoidea</taxon>
        <taxon>Formicidae</taxon>
        <taxon>Myrmicinae</taxon>
        <taxon>Acromyrmex</taxon>
    </lineage>
</organism>
<protein>
    <submittedName>
        <fullName evidence="1">Uncharacterized protein</fullName>
    </submittedName>
</protein>